<gene>
    <name evidence="1" type="ORF">KEC16_18200</name>
</gene>
<dbReference type="Pfam" id="PF07309">
    <property type="entry name" value="FlaF"/>
    <property type="match status" value="1"/>
</dbReference>
<keyword evidence="2" id="KW-1185">Reference proteome</keyword>
<name>A0ABS5IGV3_9PROT</name>
<dbReference type="Proteomes" id="UP000680714">
    <property type="component" value="Unassembled WGS sequence"/>
</dbReference>
<accession>A0ABS5IGV3</accession>
<evidence type="ECO:0000313" key="1">
    <source>
        <dbReference type="EMBL" id="MBR9973664.1"/>
    </source>
</evidence>
<protein>
    <submittedName>
        <fullName evidence="1">DUF2934 domain-containing protein</fullName>
    </submittedName>
</protein>
<dbReference type="EMBL" id="JAGTUF010000028">
    <property type="protein sequence ID" value="MBR9973664.1"/>
    <property type="molecule type" value="Genomic_DNA"/>
</dbReference>
<organism evidence="1 2">
    <name type="scientific">Magnetospirillum sulfuroxidans</name>
    <dbReference type="NCBI Taxonomy" id="611300"/>
    <lineage>
        <taxon>Bacteria</taxon>
        <taxon>Pseudomonadati</taxon>
        <taxon>Pseudomonadota</taxon>
        <taxon>Alphaproteobacteria</taxon>
        <taxon>Rhodospirillales</taxon>
        <taxon>Rhodospirillaceae</taxon>
        <taxon>Magnetospirillum</taxon>
    </lineage>
</organism>
<dbReference type="InterPro" id="IPR010845">
    <property type="entry name" value="FlaF"/>
</dbReference>
<evidence type="ECO:0000313" key="2">
    <source>
        <dbReference type="Proteomes" id="UP000680714"/>
    </source>
</evidence>
<sequence>MESAPIPVRLTLTESTAAALAEAADDLCAASDTDHFLAALDGNHRLWLTLTRIATAKSWQNPNRHLADFVVSASRTAGRGLSDERLETLVEINREVCQRLTSGRSLTPIRQRAKLAWQERGRPYGVPLERWLIAEMERQAKAAH</sequence>
<proteinExistence type="predicted"/>
<comment type="caution">
    <text evidence="1">The sequence shown here is derived from an EMBL/GenBank/DDBJ whole genome shotgun (WGS) entry which is preliminary data.</text>
</comment>
<dbReference type="RefSeq" id="WP_211551616.1">
    <property type="nucleotide sequence ID" value="NZ_JAGTUF010000028.1"/>
</dbReference>
<reference evidence="1 2" key="1">
    <citation type="submission" date="2021-04" db="EMBL/GenBank/DDBJ databases">
        <title>Magnetospirillum sulfuroxidans sp. nov., a facultative chemolithoautotrophic sulfur-oxidizing alphaproteobacterium isolated from freshwater sediment and proposals for Paramagetospirillum gen. nov., and Magnetospirillaceae fam. nov.</title>
        <authorList>
            <person name="Koziaeva V."/>
            <person name="Geelhoed J.S."/>
            <person name="Sorokin D.Y."/>
            <person name="Grouzdev D.S."/>
        </authorList>
    </citation>
    <scope>NUCLEOTIDE SEQUENCE [LARGE SCALE GENOMIC DNA]</scope>
    <source>
        <strain evidence="1 2">J10</strain>
    </source>
</reference>